<gene>
    <name evidence="1" type="ORF">HPB51_015514</name>
</gene>
<evidence type="ECO:0000313" key="1">
    <source>
        <dbReference type="EMBL" id="KAH8021367.1"/>
    </source>
</evidence>
<sequence length="347" mass="38634">MAVELWDQAVRPAAWPGCPWFHDRGERNELISVRRALGEAGVAWPGSATGEPDALRTLLFATMRLGWTPILALDILPDHGGKPSHRHRSSKRPATTVVITPSREFGMLTRKRASQQARLPARVLYVQLLSDQLGSGSIDTSASKAFDVTDRVDSEFLDPLASVWSNSSPARTVALENSTVFKGRRALATRWRNALSDYGVTSGHDVLLRDENSDFLRTLVDTWETKGESETHLFVSWCIVQVAALFASQRLIASFYESEQHARVLHSLFCLAHTYLLSGFELFTGYSSQAFYANARDDAEALVRVVRDEYGRLLARWPNRDKNVTVVADWNSTTVAFSVGAHSFHAT</sequence>
<dbReference type="AlphaFoldDB" id="A0A9J6DGX3"/>
<evidence type="ECO:0000313" key="2">
    <source>
        <dbReference type="Proteomes" id="UP000821866"/>
    </source>
</evidence>
<proteinExistence type="predicted"/>
<accession>A0A9J6DGX3</accession>
<protein>
    <submittedName>
        <fullName evidence="1">Uncharacterized protein</fullName>
    </submittedName>
</protein>
<name>A0A9J6DGX3_RHIMP</name>
<reference evidence="1" key="1">
    <citation type="journal article" date="2020" name="Cell">
        <title>Large-Scale Comparative Analyses of Tick Genomes Elucidate Their Genetic Diversity and Vector Capacities.</title>
        <authorList>
            <consortium name="Tick Genome and Microbiome Consortium (TIGMIC)"/>
            <person name="Jia N."/>
            <person name="Wang J."/>
            <person name="Shi W."/>
            <person name="Du L."/>
            <person name="Sun Y."/>
            <person name="Zhan W."/>
            <person name="Jiang J.F."/>
            <person name="Wang Q."/>
            <person name="Zhang B."/>
            <person name="Ji P."/>
            <person name="Bell-Sakyi L."/>
            <person name="Cui X.M."/>
            <person name="Yuan T.T."/>
            <person name="Jiang B.G."/>
            <person name="Yang W.F."/>
            <person name="Lam T.T."/>
            <person name="Chang Q.C."/>
            <person name="Ding S.J."/>
            <person name="Wang X.J."/>
            <person name="Zhu J.G."/>
            <person name="Ruan X.D."/>
            <person name="Zhao L."/>
            <person name="Wei J.T."/>
            <person name="Ye R.Z."/>
            <person name="Que T.C."/>
            <person name="Du C.H."/>
            <person name="Zhou Y.H."/>
            <person name="Cheng J.X."/>
            <person name="Dai P.F."/>
            <person name="Guo W.B."/>
            <person name="Han X.H."/>
            <person name="Huang E.J."/>
            <person name="Li L.F."/>
            <person name="Wei W."/>
            <person name="Gao Y.C."/>
            <person name="Liu J.Z."/>
            <person name="Shao H.Z."/>
            <person name="Wang X."/>
            <person name="Wang C.C."/>
            <person name="Yang T.C."/>
            <person name="Huo Q.B."/>
            <person name="Li W."/>
            <person name="Chen H.Y."/>
            <person name="Chen S.E."/>
            <person name="Zhou L.G."/>
            <person name="Ni X.B."/>
            <person name="Tian J.H."/>
            <person name="Sheng Y."/>
            <person name="Liu T."/>
            <person name="Pan Y.S."/>
            <person name="Xia L.Y."/>
            <person name="Li J."/>
            <person name="Zhao F."/>
            <person name="Cao W.C."/>
        </authorList>
    </citation>
    <scope>NUCLEOTIDE SEQUENCE</scope>
    <source>
        <strain evidence="1">Rmic-2018</strain>
    </source>
</reference>
<comment type="caution">
    <text evidence="1">The sequence shown here is derived from an EMBL/GenBank/DDBJ whole genome shotgun (WGS) entry which is preliminary data.</text>
</comment>
<keyword evidence="2" id="KW-1185">Reference proteome</keyword>
<dbReference type="Proteomes" id="UP000821866">
    <property type="component" value="Chromosome 7"/>
</dbReference>
<organism evidence="1 2">
    <name type="scientific">Rhipicephalus microplus</name>
    <name type="common">Cattle tick</name>
    <name type="synonym">Boophilus microplus</name>
    <dbReference type="NCBI Taxonomy" id="6941"/>
    <lineage>
        <taxon>Eukaryota</taxon>
        <taxon>Metazoa</taxon>
        <taxon>Ecdysozoa</taxon>
        <taxon>Arthropoda</taxon>
        <taxon>Chelicerata</taxon>
        <taxon>Arachnida</taxon>
        <taxon>Acari</taxon>
        <taxon>Parasitiformes</taxon>
        <taxon>Ixodida</taxon>
        <taxon>Ixodoidea</taxon>
        <taxon>Ixodidae</taxon>
        <taxon>Rhipicephalinae</taxon>
        <taxon>Rhipicephalus</taxon>
        <taxon>Boophilus</taxon>
    </lineage>
</organism>
<dbReference type="EMBL" id="JABSTU010000009">
    <property type="protein sequence ID" value="KAH8021367.1"/>
    <property type="molecule type" value="Genomic_DNA"/>
</dbReference>
<reference evidence="1" key="2">
    <citation type="submission" date="2021-09" db="EMBL/GenBank/DDBJ databases">
        <authorList>
            <person name="Jia N."/>
            <person name="Wang J."/>
            <person name="Shi W."/>
            <person name="Du L."/>
            <person name="Sun Y."/>
            <person name="Zhan W."/>
            <person name="Jiang J."/>
            <person name="Wang Q."/>
            <person name="Zhang B."/>
            <person name="Ji P."/>
            <person name="Sakyi L.B."/>
            <person name="Cui X."/>
            <person name="Yuan T."/>
            <person name="Jiang B."/>
            <person name="Yang W."/>
            <person name="Lam T.T.-Y."/>
            <person name="Chang Q."/>
            <person name="Ding S."/>
            <person name="Wang X."/>
            <person name="Zhu J."/>
            <person name="Ruan X."/>
            <person name="Zhao L."/>
            <person name="Wei J."/>
            <person name="Que T."/>
            <person name="Du C."/>
            <person name="Cheng J."/>
            <person name="Dai P."/>
            <person name="Han X."/>
            <person name="Huang E."/>
            <person name="Gao Y."/>
            <person name="Liu J."/>
            <person name="Shao H."/>
            <person name="Ye R."/>
            <person name="Li L."/>
            <person name="Wei W."/>
            <person name="Wang X."/>
            <person name="Wang C."/>
            <person name="Huo Q."/>
            <person name="Li W."/>
            <person name="Guo W."/>
            <person name="Chen H."/>
            <person name="Chen S."/>
            <person name="Zhou L."/>
            <person name="Zhou L."/>
            <person name="Ni X."/>
            <person name="Tian J."/>
            <person name="Zhou Y."/>
            <person name="Sheng Y."/>
            <person name="Liu T."/>
            <person name="Pan Y."/>
            <person name="Xia L."/>
            <person name="Li J."/>
            <person name="Zhao F."/>
            <person name="Cao W."/>
        </authorList>
    </citation>
    <scope>NUCLEOTIDE SEQUENCE</scope>
    <source>
        <strain evidence="1">Rmic-2018</strain>
        <tissue evidence="1">Larvae</tissue>
    </source>
</reference>